<keyword evidence="1" id="KW-0614">Plasmid</keyword>
<dbReference type="EMBL" id="CP001861">
    <property type="protein sequence ID" value="ADB62784.1"/>
    <property type="molecule type" value="Genomic_DNA"/>
</dbReference>
<accession>D2S087</accession>
<keyword evidence="2" id="KW-1185">Reference proteome</keyword>
<protein>
    <submittedName>
        <fullName evidence="1">Uncharacterized protein</fullName>
    </submittedName>
</protein>
<dbReference type="Proteomes" id="UP000001903">
    <property type="component" value="Plasmid pHTUR01"/>
</dbReference>
<geneLocation type="plasmid" evidence="1 2">
    <name>pHTUR01</name>
</geneLocation>
<organism evidence="1 2">
    <name type="scientific">Haloterrigena turkmenica (strain ATCC 51198 / DSM 5511 / JCM 9101 / NCIMB 13204 / VKM B-1734 / 4k)</name>
    <name type="common">Halococcus turkmenicus</name>
    <dbReference type="NCBI Taxonomy" id="543526"/>
    <lineage>
        <taxon>Archaea</taxon>
        <taxon>Methanobacteriati</taxon>
        <taxon>Methanobacteriota</taxon>
        <taxon>Stenosarchaea group</taxon>
        <taxon>Halobacteria</taxon>
        <taxon>Halobacteriales</taxon>
        <taxon>Natrialbaceae</taxon>
        <taxon>Haloterrigena</taxon>
    </lineage>
</organism>
<dbReference type="KEGG" id="htu:Htur_3929"/>
<dbReference type="HOGENOM" id="CLU_3379893_0_0_2"/>
<proteinExistence type="predicted"/>
<sequence length="33" mass="3976">MQFDRVAISERSYRRCCEDAVGETLYGRVMYRD</sequence>
<evidence type="ECO:0000313" key="1">
    <source>
        <dbReference type="EMBL" id="ADB62784.1"/>
    </source>
</evidence>
<evidence type="ECO:0000313" key="2">
    <source>
        <dbReference type="Proteomes" id="UP000001903"/>
    </source>
</evidence>
<name>D2S087_HALTV</name>
<gene>
    <name evidence="1" type="ordered locus">Htur_3929</name>
</gene>
<dbReference type="AlphaFoldDB" id="D2S087"/>
<reference evidence="1 2" key="1">
    <citation type="journal article" date="2010" name="Stand. Genomic Sci.">
        <title>Complete genome sequence of Haloterrigena turkmenica type strain (4k).</title>
        <authorList>
            <person name="Saunders E."/>
            <person name="Tindall B.J."/>
            <person name="Fahnrich R."/>
            <person name="Lapidus A."/>
            <person name="Copeland A."/>
            <person name="Del Rio T.G."/>
            <person name="Lucas S."/>
            <person name="Chen F."/>
            <person name="Tice H."/>
            <person name="Cheng J.F."/>
            <person name="Han C."/>
            <person name="Detter J.C."/>
            <person name="Bruce D."/>
            <person name="Goodwin L."/>
            <person name="Chain P."/>
            <person name="Pitluck S."/>
            <person name="Pati A."/>
            <person name="Ivanova N."/>
            <person name="Mavromatis K."/>
            <person name="Chen A."/>
            <person name="Palaniappan K."/>
            <person name="Land M."/>
            <person name="Hauser L."/>
            <person name="Chang Y.J."/>
            <person name="Jeffries C.D."/>
            <person name="Brettin T."/>
            <person name="Rohde M."/>
            <person name="Goker M."/>
            <person name="Bristow J."/>
            <person name="Eisen J.A."/>
            <person name="Markowitz V."/>
            <person name="Hugenholtz P."/>
            <person name="Klenk H.P."/>
            <person name="Kyrpides N.C."/>
        </authorList>
    </citation>
    <scope>NUCLEOTIDE SEQUENCE [LARGE SCALE GENOMIC DNA]</scope>
    <source>
        <strain evidence="2">ATCC 51198 / DSM 5511 / JCM 9101 / NCIMB 13204 / VKM B-1734 / 4k</strain>
    </source>
</reference>